<dbReference type="EMBL" id="CP009417">
    <property type="protein sequence ID" value="AJD93654.1"/>
    <property type="molecule type" value="Genomic_DNA"/>
</dbReference>
<dbReference type="Proteomes" id="UP000031449">
    <property type="component" value="Plasmid unnamed"/>
</dbReference>
<dbReference type="KEGG" id="jeo:JMA_43370"/>
<accession>A0A0B5B0F3</accession>
<dbReference type="AlphaFoldDB" id="A0A0B5B0F3"/>
<proteinExistence type="predicted"/>
<dbReference type="HOGENOM" id="CLU_2879883_0_0_9"/>
<geneLocation type="plasmid" evidence="2"/>
<protein>
    <submittedName>
        <fullName evidence="1">Uncharacterized protein</fullName>
    </submittedName>
</protein>
<name>A0A0B5B0F3_9BACL</name>
<sequence>MKKQPGFVVLQAENGFVRITHDTNTGTFRMGFKSGDNIQWKFISESLYQQMAKELAHQPGKSS</sequence>
<organism evidence="1 2">
    <name type="scientific">Jeotgalibacillus malaysiensis</name>
    <dbReference type="NCBI Taxonomy" id="1508404"/>
    <lineage>
        <taxon>Bacteria</taxon>
        <taxon>Bacillati</taxon>
        <taxon>Bacillota</taxon>
        <taxon>Bacilli</taxon>
        <taxon>Bacillales</taxon>
        <taxon>Caryophanaceae</taxon>
        <taxon>Jeotgalibacillus</taxon>
    </lineage>
</organism>
<gene>
    <name evidence="1" type="ORF">JMA_43370</name>
</gene>
<evidence type="ECO:0000313" key="2">
    <source>
        <dbReference type="Proteomes" id="UP000031449"/>
    </source>
</evidence>
<reference evidence="1 2" key="1">
    <citation type="submission" date="2014-08" db="EMBL/GenBank/DDBJ databases">
        <title>Complete genome of a marine bacteria Jeotgalibacillus malaysiensis.</title>
        <authorList>
            <person name="Yaakop A.S."/>
            <person name="Chan K.-G."/>
            <person name="Goh K.M."/>
        </authorList>
    </citation>
    <scope>NUCLEOTIDE SEQUENCE [LARGE SCALE GENOMIC DNA]</scope>
    <source>
        <strain evidence="1 2">D5</strain>
        <plasmid evidence="2">Plasmid</plasmid>
    </source>
</reference>
<keyword evidence="2" id="KW-1185">Reference proteome</keyword>
<evidence type="ECO:0000313" key="1">
    <source>
        <dbReference type="EMBL" id="AJD93654.1"/>
    </source>
</evidence>
<dbReference type="BioCyc" id="JESP1508404:G14D9-13660-MONOMER"/>
<keyword evidence="1" id="KW-0614">Plasmid</keyword>